<reference evidence="4 5" key="1">
    <citation type="submission" date="2019-09" db="EMBL/GenBank/DDBJ databases">
        <authorList>
            <person name="Ou C."/>
        </authorList>
    </citation>
    <scope>NUCLEOTIDE SEQUENCE [LARGE SCALE GENOMIC DNA]</scope>
    <source>
        <strain evidence="4">S2</strain>
        <tissue evidence="4">Leaf</tissue>
    </source>
</reference>
<dbReference type="GO" id="GO:0098542">
    <property type="term" value="P:defense response to other organism"/>
    <property type="evidence" value="ECO:0007669"/>
    <property type="project" value="InterPro"/>
</dbReference>
<name>A0A5N5FXH7_9ROSA</name>
<evidence type="ECO:0000256" key="2">
    <source>
        <dbReference type="ARBA" id="ARBA00023136"/>
    </source>
</evidence>
<dbReference type="AlphaFoldDB" id="A0A5N5FXH7"/>
<sequence>MLKKCCCCFCIIVVVLGALSLTVTDASLTQFNLTATNNTILYNLSLNMTVQNRNKWNDFHYEHFEAVPSYKNQGLSKSILEPFGVAHRDTYDLNPLFKGLRPVTALTNEEASNFRNSTVFDITLKIYFKYWTKIAVYKDEKELQMACYLKVPLSSSGKPAEIFQSTKCDKADH</sequence>
<proteinExistence type="predicted"/>
<dbReference type="GO" id="GO:0009506">
    <property type="term" value="C:plasmodesma"/>
    <property type="evidence" value="ECO:0007669"/>
    <property type="project" value="TreeGrafter"/>
</dbReference>
<keyword evidence="2" id="KW-0472">Membrane</keyword>
<comment type="subcellular location">
    <subcellularLocation>
        <location evidence="1">Membrane</location>
    </subcellularLocation>
</comment>
<organism evidence="4 5">
    <name type="scientific">Pyrus ussuriensis x Pyrus communis</name>
    <dbReference type="NCBI Taxonomy" id="2448454"/>
    <lineage>
        <taxon>Eukaryota</taxon>
        <taxon>Viridiplantae</taxon>
        <taxon>Streptophyta</taxon>
        <taxon>Embryophyta</taxon>
        <taxon>Tracheophyta</taxon>
        <taxon>Spermatophyta</taxon>
        <taxon>Magnoliopsida</taxon>
        <taxon>eudicotyledons</taxon>
        <taxon>Gunneridae</taxon>
        <taxon>Pentapetalae</taxon>
        <taxon>rosids</taxon>
        <taxon>fabids</taxon>
        <taxon>Rosales</taxon>
        <taxon>Rosaceae</taxon>
        <taxon>Amygdaloideae</taxon>
        <taxon>Maleae</taxon>
        <taxon>Pyrus</taxon>
    </lineage>
</organism>
<evidence type="ECO:0000313" key="5">
    <source>
        <dbReference type="Proteomes" id="UP000327157"/>
    </source>
</evidence>
<evidence type="ECO:0000256" key="3">
    <source>
        <dbReference type="SAM" id="SignalP"/>
    </source>
</evidence>
<dbReference type="OrthoDB" id="1161651at2759"/>
<keyword evidence="3" id="KW-0732">Signal</keyword>
<reference evidence="5" key="2">
    <citation type="submission" date="2019-10" db="EMBL/GenBank/DDBJ databases">
        <title>A de novo genome assembly of a pear dwarfing rootstock.</title>
        <authorList>
            <person name="Wang F."/>
            <person name="Wang J."/>
            <person name="Li S."/>
            <person name="Zhang Y."/>
            <person name="Fang M."/>
            <person name="Ma L."/>
            <person name="Zhao Y."/>
            <person name="Jiang S."/>
        </authorList>
    </citation>
    <scope>NUCLEOTIDE SEQUENCE [LARGE SCALE GENOMIC DNA]</scope>
</reference>
<dbReference type="GO" id="GO:0005886">
    <property type="term" value="C:plasma membrane"/>
    <property type="evidence" value="ECO:0007669"/>
    <property type="project" value="TreeGrafter"/>
</dbReference>
<evidence type="ECO:0000256" key="1">
    <source>
        <dbReference type="ARBA" id="ARBA00004370"/>
    </source>
</evidence>
<feature type="chain" id="PRO_5024424474" evidence="3">
    <location>
        <begin position="27"/>
        <end position="173"/>
    </location>
</feature>
<dbReference type="EMBL" id="SMOL01000553">
    <property type="protein sequence ID" value="KAB2607783.1"/>
    <property type="molecule type" value="Genomic_DNA"/>
</dbReference>
<comment type="caution">
    <text evidence="4">The sequence shown here is derived from an EMBL/GenBank/DDBJ whole genome shotgun (WGS) entry which is preliminary data.</text>
</comment>
<evidence type="ECO:0000313" key="4">
    <source>
        <dbReference type="EMBL" id="KAB2607783.1"/>
    </source>
</evidence>
<dbReference type="Proteomes" id="UP000327157">
    <property type="component" value="Chromosome 14"/>
</dbReference>
<dbReference type="InterPro" id="IPR044839">
    <property type="entry name" value="NDR1-like"/>
</dbReference>
<accession>A0A5N5FXH7</accession>
<reference evidence="4 5" key="3">
    <citation type="submission" date="2019-11" db="EMBL/GenBank/DDBJ databases">
        <title>A de novo genome assembly of a pear dwarfing rootstock.</title>
        <authorList>
            <person name="Wang F."/>
            <person name="Wang J."/>
            <person name="Li S."/>
            <person name="Zhang Y."/>
            <person name="Fang M."/>
            <person name="Ma L."/>
            <person name="Zhao Y."/>
            <person name="Jiang S."/>
        </authorList>
    </citation>
    <scope>NUCLEOTIDE SEQUENCE [LARGE SCALE GENOMIC DNA]</scope>
    <source>
        <strain evidence="4">S2</strain>
        <tissue evidence="4">Leaf</tissue>
    </source>
</reference>
<gene>
    <name evidence="4" type="ORF">D8674_010951</name>
</gene>
<keyword evidence="5" id="KW-1185">Reference proteome</keyword>
<dbReference type="PANTHER" id="PTHR31415">
    <property type="entry name" value="OS05G0367900 PROTEIN"/>
    <property type="match status" value="1"/>
</dbReference>
<protein>
    <submittedName>
        <fullName evidence="4">Protein YLS9-like</fullName>
    </submittedName>
</protein>
<dbReference type="PANTHER" id="PTHR31415:SF174">
    <property type="entry name" value="NDR1_HIN1-LIKE PROTEIN 10"/>
    <property type="match status" value="1"/>
</dbReference>
<feature type="signal peptide" evidence="3">
    <location>
        <begin position="1"/>
        <end position="26"/>
    </location>
</feature>